<evidence type="ECO:0000313" key="2">
    <source>
        <dbReference type="EMBL" id="QND42255.1"/>
    </source>
</evidence>
<organism evidence="2 3">
    <name type="scientific">Rhizobium leguminosarum bv. viciae</name>
    <dbReference type="NCBI Taxonomy" id="387"/>
    <lineage>
        <taxon>Bacteria</taxon>
        <taxon>Pseudomonadati</taxon>
        <taxon>Pseudomonadota</taxon>
        <taxon>Alphaproteobacteria</taxon>
        <taxon>Hyphomicrobiales</taxon>
        <taxon>Rhizobiaceae</taxon>
        <taxon>Rhizobium/Agrobacterium group</taxon>
        <taxon>Rhizobium</taxon>
    </lineage>
</organism>
<feature type="transmembrane region" description="Helical" evidence="1">
    <location>
        <begin position="32"/>
        <end position="51"/>
    </location>
</feature>
<evidence type="ECO:0000256" key="1">
    <source>
        <dbReference type="SAM" id="Phobius"/>
    </source>
</evidence>
<accession>A0A7G6RJ23</accession>
<evidence type="ECO:0008006" key="4">
    <source>
        <dbReference type="Google" id="ProtNLM"/>
    </source>
</evidence>
<dbReference type="Proteomes" id="UP000515518">
    <property type="component" value="Chromosome"/>
</dbReference>
<dbReference type="EMBL" id="CP050549">
    <property type="protein sequence ID" value="QND42255.1"/>
    <property type="molecule type" value="Genomic_DNA"/>
</dbReference>
<protein>
    <recommendedName>
        <fullName evidence="4">Transmembrane protein</fullName>
    </recommendedName>
</protein>
<name>A0A7G6RJ23_RHILV</name>
<dbReference type="AlphaFoldDB" id="A0A7G6RJ23"/>
<keyword evidence="1" id="KW-0812">Transmembrane</keyword>
<proteinExistence type="predicted"/>
<keyword evidence="1" id="KW-1133">Transmembrane helix</keyword>
<keyword evidence="1" id="KW-0472">Membrane</keyword>
<gene>
    <name evidence="2" type="ORF">HB770_09970</name>
</gene>
<reference evidence="3" key="1">
    <citation type="journal article" date="2020" name="Mol. Plant Microbe">
        <title>Rhizobial microsymbionts of the narrowly endemic Oxytropis species growing in Kamchatka are characterized by significant genetic diversity and possess a set of genes that are associated with T3SS and T6SS secretion systems and can affect the development of symbiosis.</title>
        <authorList>
            <person name="Safronova V."/>
            <person name="Guro P."/>
            <person name="Sazanova A."/>
            <person name="Kuznetsova I."/>
            <person name="Belimov A."/>
            <person name="Yakubov V."/>
            <person name="Chirak E."/>
            <person name="Afonin A."/>
            <person name="Gogolev Y."/>
            <person name="Andronov E."/>
            <person name="Tikhonovich I."/>
        </authorList>
    </citation>
    <scope>NUCLEOTIDE SEQUENCE [LARGE SCALE GENOMIC DNA]</scope>
    <source>
        <strain evidence="3">RCAM0610</strain>
    </source>
</reference>
<evidence type="ECO:0000313" key="3">
    <source>
        <dbReference type="Proteomes" id="UP000515518"/>
    </source>
</evidence>
<sequence length="58" mass="6538">MVDFKRGGYRWQGVELLAFSRRVPTNADRDLAIVRGTGIYLVSSLLIVPLARRSPLVH</sequence>